<gene>
    <name evidence="3" type="ORF">TraAM80_05528</name>
</gene>
<dbReference type="InterPro" id="IPR040170">
    <property type="entry name" value="Cytosol_ACT"/>
</dbReference>
<name>A0A422NEB6_TRYRA</name>
<dbReference type="GO" id="GO:0052816">
    <property type="term" value="F:long-chain fatty acyl-CoA hydrolase activity"/>
    <property type="evidence" value="ECO:0007669"/>
    <property type="project" value="TreeGrafter"/>
</dbReference>
<evidence type="ECO:0000313" key="4">
    <source>
        <dbReference type="Proteomes" id="UP000283634"/>
    </source>
</evidence>
<dbReference type="OrthoDB" id="331699at2759"/>
<dbReference type="CDD" id="cd03442">
    <property type="entry name" value="BFIT_BACH"/>
    <property type="match status" value="1"/>
</dbReference>
<sequence>MFRRLTVAAAIPAWQTWAVSLRRRTNGPIIVGNQALGVRDCEASKMTICDFIGSFDPNSRSRAAAGEVLSFLDHCGAHVAFSYVTGSKTWDQATTLKELGITLATVSFNAFMFRRPVYRGDILIVNGTVIYAGDTSIGVHLDVGRQSYDSSTPTNVGESVMTMVCVSLSDVGSVMKGHVPALRISSPVDKNRYESFCTMRSITKALQRENEETNIEMTCIEDEINCGKPVKVAIDDTKTYCNHFYRPTDVNLNNTVFGGNILYWMEENARHCGRLFVGSPHVCTIGMHDMVFGNPLYTTDCPTVVTKVVYVRNTTMEVDVEMTVERNGMFVASNRASFVLLNMDANGKGVPIPKGIDLEKSTLEDRKAYARARRRYNYSLEARKEGTLHFESRCGVD</sequence>
<keyword evidence="1" id="KW-0378">Hydrolase</keyword>
<dbReference type="OMA" id="EASKMTI"/>
<dbReference type="Proteomes" id="UP000283634">
    <property type="component" value="Unassembled WGS sequence"/>
</dbReference>
<proteinExistence type="predicted"/>
<dbReference type="PANTHER" id="PTHR11049">
    <property type="entry name" value="ACYL COENZYME A THIOESTER HYDROLASE"/>
    <property type="match status" value="1"/>
</dbReference>
<dbReference type="GO" id="GO:0006637">
    <property type="term" value="P:acyl-CoA metabolic process"/>
    <property type="evidence" value="ECO:0007669"/>
    <property type="project" value="TreeGrafter"/>
</dbReference>
<dbReference type="GeneID" id="40329461"/>
<dbReference type="InterPro" id="IPR029069">
    <property type="entry name" value="HotDog_dom_sf"/>
</dbReference>
<keyword evidence="4" id="KW-1185">Reference proteome</keyword>
<feature type="domain" description="HotDog ACOT-type" evidence="2">
    <location>
        <begin position="235"/>
        <end position="346"/>
    </location>
</feature>
<evidence type="ECO:0000259" key="2">
    <source>
        <dbReference type="PROSITE" id="PS51770"/>
    </source>
</evidence>
<dbReference type="VEuPathDB" id="TriTrypDB:TRSC58_02034"/>
<dbReference type="PANTHER" id="PTHR11049:SF24">
    <property type="entry name" value="CYTOSOLIC ACYL COENZYME A THIOESTER HYDROLASE"/>
    <property type="match status" value="1"/>
</dbReference>
<dbReference type="GO" id="GO:0005829">
    <property type="term" value="C:cytosol"/>
    <property type="evidence" value="ECO:0007669"/>
    <property type="project" value="TreeGrafter"/>
</dbReference>
<keyword evidence="3" id="KW-0547">Nucleotide-binding</keyword>
<dbReference type="InterPro" id="IPR006683">
    <property type="entry name" value="Thioestr_dom"/>
</dbReference>
<dbReference type="PROSITE" id="PS51770">
    <property type="entry name" value="HOTDOG_ACOT"/>
    <property type="match status" value="2"/>
</dbReference>
<organism evidence="3 4">
    <name type="scientific">Trypanosoma rangeli</name>
    <dbReference type="NCBI Taxonomy" id="5698"/>
    <lineage>
        <taxon>Eukaryota</taxon>
        <taxon>Discoba</taxon>
        <taxon>Euglenozoa</taxon>
        <taxon>Kinetoplastea</taxon>
        <taxon>Metakinetoplastina</taxon>
        <taxon>Trypanosomatida</taxon>
        <taxon>Trypanosomatidae</taxon>
        <taxon>Trypanosoma</taxon>
        <taxon>Herpetosoma</taxon>
    </lineage>
</organism>
<dbReference type="Pfam" id="PF03061">
    <property type="entry name" value="4HBT"/>
    <property type="match status" value="2"/>
</dbReference>
<evidence type="ECO:0000313" key="3">
    <source>
        <dbReference type="EMBL" id="RNF03833.1"/>
    </source>
</evidence>
<dbReference type="GO" id="GO:0009062">
    <property type="term" value="P:fatty acid catabolic process"/>
    <property type="evidence" value="ECO:0007669"/>
    <property type="project" value="TreeGrafter"/>
</dbReference>
<dbReference type="InterPro" id="IPR033120">
    <property type="entry name" value="HOTDOG_ACOT"/>
</dbReference>
<accession>A0A422NEB6</accession>
<dbReference type="SUPFAM" id="SSF54637">
    <property type="entry name" value="Thioesterase/thiol ester dehydrase-isomerase"/>
    <property type="match status" value="2"/>
</dbReference>
<keyword evidence="3" id="KW-0067">ATP-binding</keyword>
<dbReference type="EMBL" id="MKGL01000182">
    <property type="protein sequence ID" value="RNF03833.1"/>
    <property type="molecule type" value="Genomic_DNA"/>
</dbReference>
<comment type="caution">
    <text evidence="3">The sequence shown here is derived from an EMBL/GenBank/DDBJ whole genome shotgun (WGS) entry which is preliminary data.</text>
</comment>
<dbReference type="Gene3D" id="3.10.129.10">
    <property type="entry name" value="Hotdog Thioesterase"/>
    <property type="match status" value="2"/>
</dbReference>
<reference evidence="3 4" key="1">
    <citation type="journal article" date="2018" name="BMC Genomics">
        <title>Genomic comparison of Trypanosoma conorhini and Trypanosoma rangeli to Trypanosoma cruzi strains of high and low virulence.</title>
        <authorList>
            <person name="Bradwell K.R."/>
            <person name="Koparde V.N."/>
            <person name="Matveyev A.V."/>
            <person name="Serrano M.G."/>
            <person name="Alves J.M."/>
            <person name="Parikh H."/>
            <person name="Huang B."/>
            <person name="Lee V."/>
            <person name="Espinosa-Alvarez O."/>
            <person name="Ortiz P.A."/>
            <person name="Costa-Martins A.G."/>
            <person name="Teixeira M.M."/>
            <person name="Buck G.A."/>
        </authorList>
    </citation>
    <scope>NUCLEOTIDE SEQUENCE [LARGE SCALE GENOMIC DNA]</scope>
    <source>
        <strain evidence="3 4">AM80</strain>
    </source>
</reference>
<evidence type="ECO:0000256" key="1">
    <source>
        <dbReference type="ARBA" id="ARBA00022801"/>
    </source>
</evidence>
<dbReference type="GO" id="GO:0005524">
    <property type="term" value="F:ATP binding"/>
    <property type="evidence" value="ECO:0007669"/>
    <property type="project" value="UniProtKB-KW"/>
</dbReference>
<dbReference type="RefSeq" id="XP_029237740.1">
    <property type="nucleotide sequence ID" value="XM_029382403.1"/>
</dbReference>
<feature type="domain" description="HotDog ACOT-type" evidence="2">
    <location>
        <begin position="42"/>
        <end position="169"/>
    </location>
</feature>
<protein>
    <submittedName>
        <fullName evidence="3">ATP-binding protein Cassette (ABC) superfamily</fullName>
    </submittedName>
</protein>
<dbReference type="AlphaFoldDB" id="A0A422NEB6"/>